<dbReference type="InterPro" id="IPR013087">
    <property type="entry name" value="Znf_C2H2_type"/>
</dbReference>
<dbReference type="EMBL" id="CABPRJ010000052">
    <property type="protein sequence ID" value="VVC26899.1"/>
    <property type="molecule type" value="Genomic_DNA"/>
</dbReference>
<dbReference type="PANTHER" id="PTHR22938:SF0">
    <property type="entry name" value="E3 UBIQUITIN-PROTEIN LIGASE ZNF598"/>
    <property type="match status" value="1"/>
</dbReference>
<feature type="region of interest" description="Disordered" evidence="13">
    <location>
        <begin position="383"/>
        <end position="678"/>
    </location>
</feature>
<evidence type="ECO:0000256" key="3">
    <source>
        <dbReference type="ARBA" id="ARBA00004906"/>
    </source>
</evidence>
<dbReference type="Pfam" id="PF23202">
    <property type="entry name" value="PAH_ZNF598"/>
    <property type="match status" value="1"/>
</dbReference>
<feature type="compositionally biased region" description="Polar residues" evidence="13">
    <location>
        <begin position="515"/>
        <end position="546"/>
    </location>
</feature>
<feature type="compositionally biased region" description="Basic and acidic residues" evidence="13">
    <location>
        <begin position="609"/>
        <end position="631"/>
    </location>
</feature>
<dbReference type="Proteomes" id="UP000325440">
    <property type="component" value="Unassembled WGS sequence"/>
</dbReference>
<keyword evidence="6" id="KW-0597">Phosphoprotein</keyword>
<evidence type="ECO:0000256" key="5">
    <source>
        <dbReference type="ARBA" id="ARBA00022490"/>
    </source>
</evidence>
<feature type="domain" description="RING-type" evidence="14">
    <location>
        <begin position="22"/>
        <end position="62"/>
    </location>
</feature>
<feature type="compositionally biased region" description="Polar residues" evidence="13">
    <location>
        <begin position="702"/>
        <end position="713"/>
    </location>
</feature>
<evidence type="ECO:0000259" key="14">
    <source>
        <dbReference type="PROSITE" id="PS50089"/>
    </source>
</evidence>
<comment type="catalytic activity">
    <reaction evidence="1">
        <text>S-ubiquitinyl-[E2 ubiquitin-conjugating enzyme]-L-cysteine + [acceptor protein]-L-lysine = [E2 ubiquitin-conjugating enzyme]-L-cysteine + N(6)-ubiquitinyl-[acceptor protein]-L-lysine.</text>
        <dbReference type="EC" id="2.3.2.27"/>
    </reaction>
</comment>
<dbReference type="PROSITE" id="PS00028">
    <property type="entry name" value="ZINC_FINGER_C2H2_1"/>
    <property type="match status" value="1"/>
</dbReference>
<proteinExistence type="inferred from homology"/>
<dbReference type="InterPro" id="IPR041888">
    <property type="entry name" value="RING-HC_ZNF598/HEL2"/>
</dbReference>
<dbReference type="InterPro" id="IPR044288">
    <property type="entry name" value="ZNF598/HEL2"/>
</dbReference>
<evidence type="ECO:0000256" key="1">
    <source>
        <dbReference type="ARBA" id="ARBA00000900"/>
    </source>
</evidence>
<evidence type="ECO:0000256" key="6">
    <source>
        <dbReference type="ARBA" id="ARBA00022553"/>
    </source>
</evidence>
<keyword evidence="8" id="KW-0479">Metal-binding</keyword>
<feature type="compositionally biased region" description="Polar residues" evidence="13">
    <location>
        <begin position="575"/>
        <end position="604"/>
    </location>
</feature>
<keyword evidence="9 12" id="KW-0863">Zinc-finger</keyword>
<evidence type="ECO:0000256" key="8">
    <source>
        <dbReference type="ARBA" id="ARBA00022723"/>
    </source>
</evidence>
<dbReference type="GO" id="GO:0008270">
    <property type="term" value="F:zinc ion binding"/>
    <property type="evidence" value="ECO:0007669"/>
    <property type="project" value="UniProtKB-KW"/>
</dbReference>
<dbReference type="CDD" id="cd16615">
    <property type="entry name" value="RING-HC_ZNF598"/>
    <property type="match status" value="1"/>
</dbReference>
<feature type="compositionally biased region" description="Basic and acidic residues" evidence="13">
    <location>
        <begin position="385"/>
        <end position="396"/>
    </location>
</feature>
<dbReference type="AlphaFoldDB" id="A0A5E4MCD1"/>
<evidence type="ECO:0000256" key="10">
    <source>
        <dbReference type="ARBA" id="ARBA00022833"/>
    </source>
</evidence>
<keyword evidence="16" id="KW-1185">Reference proteome</keyword>
<gene>
    <name evidence="15" type="ORF">CINCED_3A019873</name>
</gene>
<dbReference type="SMART" id="SM00355">
    <property type="entry name" value="ZnF_C2H2"/>
    <property type="match status" value="5"/>
</dbReference>
<comment type="pathway">
    <text evidence="3">Protein modification; protein ubiquitination.</text>
</comment>
<evidence type="ECO:0000256" key="12">
    <source>
        <dbReference type="PROSITE-ProRule" id="PRU00175"/>
    </source>
</evidence>
<organism evidence="15 16">
    <name type="scientific">Cinara cedri</name>
    <dbReference type="NCBI Taxonomy" id="506608"/>
    <lineage>
        <taxon>Eukaryota</taxon>
        <taxon>Metazoa</taxon>
        <taxon>Ecdysozoa</taxon>
        <taxon>Arthropoda</taxon>
        <taxon>Hexapoda</taxon>
        <taxon>Insecta</taxon>
        <taxon>Pterygota</taxon>
        <taxon>Neoptera</taxon>
        <taxon>Paraneoptera</taxon>
        <taxon>Hemiptera</taxon>
        <taxon>Sternorrhyncha</taxon>
        <taxon>Aphidomorpha</taxon>
        <taxon>Aphidoidea</taxon>
        <taxon>Aphididae</taxon>
        <taxon>Lachninae</taxon>
        <taxon>Cinara</taxon>
    </lineage>
</organism>
<evidence type="ECO:0000256" key="7">
    <source>
        <dbReference type="ARBA" id="ARBA00022679"/>
    </source>
</evidence>
<evidence type="ECO:0000256" key="13">
    <source>
        <dbReference type="SAM" id="MobiDB-lite"/>
    </source>
</evidence>
<protein>
    <recommendedName>
        <fullName evidence="4">RING-type E3 ubiquitin transferase</fullName>
        <ecNumber evidence="4">2.3.2.27</ecNumber>
    </recommendedName>
</protein>
<comment type="similarity">
    <text evidence="11">Belongs to the ZNF598/HEL2 family.</text>
</comment>
<dbReference type="Gene3D" id="3.30.40.10">
    <property type="entry name" value="Zinc/RING finger domain, C3HC4 (zinc finger)"/>
    <property type="match status" value="1"/>
</dbReference>
<evidence type="ECO:0000256" key="2">
    <source>
        <dbReference type="ARBA" id="ARBA00004496"/>
    </source>
</evidence>
<sequence length="871" mass="99005">MDRKISSNKSRTPSSKTPGLNCVICFKTQTIFSIGPCDHPVCYECSTTMRVLCDQKECPICRRIMTKVIFTKDISLFKNLDGRQYTRYNKKYGIAFEDHSAELHFDQLLRCYCKKCYDRPDFGAFEQLATHMERSHRLYACRLCVKHLKIFPSHRRWYNYDELGKHEECGDPDNTSHRGHPQCQFCNIRYLDKDELYKHLRKEHFYCHFCDADGIQDYYMTYEWLRKHYHDKHYLCEEGNCINEQYTSVFRSSIDLQAHKAQTHSRELGKHGSKEARTLRLDFHLRPRHNPIVEAGRPNQYQPPHNYSNDIYAPERPINVRDTSDFPSLNGQNTTVLPCARSRKQNQHVNTRDLHSFPALSQESNMPQKPQSTSNTIRMATLLKKPPEPPKPDKKKNAAAGPSVPRMPNQARDFPSLDGNQQQLKTKEVVAVTSSANNSGSGSWVSKAKTANENGQDEKKKAKKEPAAIKKKVAEAPKLPGASDFPNLNKKLEPNKSNLAKLGNKKKPDNSKKNSTPTVQIESNNVNAKKSGGSQTTTVAENNSNNHSKKSVAVDSSNKSIDHIKENSRPKTKSAEAQQCNGRSGVTTTKATVASKMDPNNTKVVPSEPMRKESSFKKKESPSPPRVDKLVEAVTSDNNSQKDKKKRKKNENNKEPPLDSVAQLPPENFSITPKIPPGFENTVQQQVVRAPPGLSSLDDSNHPQLQQLKTPPGLSLTSGYNYHDIIDSGPTTTTTPTVIQTLYEYIHPIGSSIRNKMLINNLMAALIPACDESFDTFEKFKEMSTLFRKHLITAYDFYSYCVEALYPHSFKAVFLELVLLLPDIQKQQELIYIYNCTTGEEMPVEMCKHCRQVLRPIDMEPHVSLHTTLCR</sequence>
<dbReference type="GO" id="GO:0072344">
    <property type="term" value="P:rescue of stalled ribosome"/>
    <property type="evidence" value="ECO:0007669"/>
    <property type="project" value="InterPro"/>
</dbReference>
<name>A0A5E4MCD1_9HEMI</name>
<dbReference type="PANTHER" id="PTHR22938">
    <property type="entry name" value="ZINC FINGER PROTEIN 598"/>
    <property type="match status" value="1"/>
</dbReference>
<evidence type="ECO:0000313" key="15">
    <source>
        <dbReference type="EMBL" id="VVC26899.1"/>
    </source>
</evidence>
<dbReference type="InterPro" id="IPR013083">
    <property type="entry name" value="Znf_RING/FYVE/PHD"/>
</dbReference>
<evidence type="ECO:0000256" key="4">
    <source>
        <dbReference type="ARBA" id="ARBA00012483"/>
    </source>
</evidence>
<dbReference type="GO" id="GO:0061630">
    <property type="term" value="F:ubiquitin protein ligase activity"/>
    <property type="evidence" value="ECO:0007669"/>
    <property type="project" value="UniProtKB-EC"/>
</dbReference>
<dbReference type="OrthoDB" id="3838338at2759"/>
<feature type="compositionally biased region" description="Basic and acidic residues" evidence="13">
    <location>
        <begin position="560"/>
        <end position="569"/>
    </location>
</feature>
<comment type="subcellular location">
    <subcellularLocation>
        <location evidence="2">Cytoplasm</location>
    </subcellularLocation>
</comment>
<dbReference type="GO" id="GO:0005737">
    <property type="term" value="C:cytoplasm"/>
    <property type="evidence" value="ECO:0007669"/>
    <property type="project" value="UniProtKB-SubCell"/>
</dbReference>
<feature type="compositionally biased region" description="Polar residues" evidence="13">
    <location>
        <begin position="325"/>
        <end position="336"/>
    </location>
</feature>
<keyword evidence="5" id="KW-0963">Cytoplasm</keyword>
<dbReference type="GO" id="GO:0016567">
    <property type="term" value="P:protein ubiquitination"/>
    <property type="evidence" value="ECO:0007669"/>
    <property type="project" value="TreeGrafter"/>
</dbReference>
<reference evidence="15 16" key="1">
    <citation type="submission" date="2019-08" db="EMBL/GenBank/DDBJ databases">
        <authorList>
            <person name="Alioto T."/>
            <person name="Alioto T."/>
            <person name="Gomez Garrido J."/>
        </authorList>
    </citation>
    <scope>NUCLEOTIDE SEQUENCE [LARGE SCALE GENOMIC DNA]</scope>
</reference>
<feature type="region of interest" description="Disordered" evidence="13">
    <location>
        <begin position="692"/>
        <end position="713"/>
    </location>
</feature>
<dbReference type="GO" id="GO:0043022">
    <property type="term" value="F:ribosome binding"/>
    <property type="evidence" value="ECO:0007669"/>
    <property type="project" value="TreeGrafter"/>
</dbReference>
<dbReference type="PROSITE" id="PS50089">
    <property type="entry name" value="ZF_RING_2"/>
    <property type="match status" value="1"/>
</dbReference>
<dbReference type="Pfam" id="PF25447">
    <property type="entry name" value="RING_ZNF598"/>
    <property type="match status" value="1"/>
</dbReference>
<feature type="compositionally biased region" description="Basic and acidic residues" evidence="13">
    <location>
        <begin position="456"/>
        <end position="475"/>
    </location>
</feature>
<accession>A0A5E4MCD1</accession>
<dbReference type="InterPro" id="IPR057634">
    <property type="entry name" value="PAH_ZNF598/HEL2"/>
</dbReference>
<dbReference type="EC" id="2.3.2.27" evidence="4"/>
<feature type="region of interest" description="Disordered" evidence="13">
    <location>
        <begin position="322"/>
        <end position="350"/>
    </location>
</feature>
<keyword evidence="10" id="KW-0862">Zinc</keyword>
<evidence type="ECO:0000256" key="9">
    <source>
        <dbReference type="ARBA" id="ARBA00022771"/>
    </source>
</evidence>
<dbReference type="SUPFAM" id="SSF57850">
    <property type="entry name" value="RING/U-box"/>
    <property type="match status" value="1"/>
</dbReference>
<keyword evidence="7" id="KW-0808">Transferase</keyword>
<feature type="compositionally biased region" description="Polar residues" evidence="13">
    <location>
        <begin position="432"/>
        <end position="454"/>
    </location>
</feature>
<dbReference type="InterPro" id="IPR001841">
    <property type="entry name" value="Znf_RING"/>
</dbReference>
<evidence type="ECO:0000313" key="16">
    <source>
        <dbReference type="Proteomes" id="UP000325440"/>
    </source>
</evidence>
<evidence type="ECO:0000256" key="11">
    <source>
        <dbReference type="ARBA" id="ARBA00035113"/>
    </source>
</evidence>